<dbReference type="SUPFAM" id="SSF46626">
    <property type="entry name" value="Cytochrome c"/>
    <property type="match status" value="4"/>
</dbReference>
<evidence type="ECO:0000256" key="3">
    <source>
        <dbReference type="ARBA" id="ARBA00023004"/>
    </source>
</evidence>
<evidence type="ECO:0000313" key="8">
    <source>
        <dbReference type="Proteomes" id="UP000315724"/>
    </source>
</evidence>
<evidence type="ECO:0000256" key="2">
    <source>
        <dbReference type="ARBA" id="ARBA00022723"/>
    </source>
</evidence>
<dbReference type="PANTHER" id="PTHR33546:SF1">
    <property type="entry name" value="LARGE, MULTIFUNCTIONAL SECRETED PROTEIN"/>
    <property type="match status" value="1"/>
</dbReference>
<feature type="domain" description="Cytochrome c" evidence="6">
    <location>
        <begin position="475"/>
        <end position="569"/>
    </location>
</feature>
<evidence type="ECO:0000256" key="5">
    <source>
        <dbReference type="SAM" id="SignalP"/>
    </source>
</evidence>
<feature type="chain" id="PRO_5022060416" evidence="5">
    <location>
        <begin position="28"/>
        <end position="815"/>
    </location>
</feature>
<evidence type="ECO:0000313" key="7">
    <source>
        <dbReference type="EMBL" id="QDT32372.1"/>
    </source>
</evidence>
<keyword evidence="3 4" id="KW-0408">Iron</keyword>
<dbReference type="PANTHER" id="PTHR33546">
    <property type="entry name" value="LARGE, MULTIFUNCTIONAL SECRETED PROTEIN-RELATED"/>
    <property type="match status" value="1"/>
</dbReference>
<dbReference type="Proteomes" id="UP000315724">
    <property type="component" value="Chromosome"/>
</dbReference>
<dbReference type="GO" id="GO:0009055">
    <property type="term" value="F:electron transfer activity"/>
    <property type="evidence" value="ECO:0007669"/>
    <property type="project" value="InterPro"/>
</dbReference>
<proteinExistence type="predicted"/>
<dbReference type="InterPro" id="IPR009056">
    <property type="entry name" value="Cyt_c-like_dom"/>
</dbReference>
<dbReference type="PROSITE" id="PS51007">
    <property type="entry name" value="CYTC"/>
    <property type="match status" value="4"/>
</dbReference>
<keyword evidence="8" id="KW-1185">Reference proteome</keyword>
<dbReference type="InterPro" id="IPR036909">
    <property type="entry name" value="Cyt_c-like_dom_sf"/>
</dbReference>
<feature type="domain" description="Cytochrome c" evidence="6">
    <location>
        <begin position="283"/>
        <end position="433"/>
    </location>
</feature>
<feature type="domain" description="Cytochrome c" evidence="6">
    <location>
        <begin position="46"/>
        <end position="135"/>
    </location>
</feature>
<dbReference type="InterPro" id="IPR036280">
    <property type="entry name" value="Multihaem_cyt_sf"/>
</dbReference>
<name>A0A517QL54_9PLAN</name>
<evidence type="ECO:0000256" key="1">
    <source>
        <dbReference type="ARBA" id="ARBA00022617"/>
    </source>
</evidence>
<feature type="signal peptide" evidence="5">
    <location>
        <begin position="1"/>
        <end position="27"/>
    </location>
</feature>
<sequence length="815" mass="90185" precursor="true">MRVCCHSISIVVFVSLCVIQSSSHVHAEPAKHFIAAFDRFGKHDEIDEALTRELLITELSCTACHQSDEEALVAKGGPNLEGAGTRLSAEWLHDYLINPQGVKPGTTMPDVLHGLSDAEKEKVAVALTAFLSTQQSPFPQLKATGLIPVTHEFWLKGSVEEGGKLYHSVGCVACHAPDSDFETAGSTSSALDRLIEQLDPEELKELGLSGAARTVNSIPHGDLNKKYTLLSLSHFLHNPDRDRPSGRMPNLKLLPSEAADIAAYLLRSQKKSAASIVPSQDAQLIAEGKKYFMELRCVNCHNIKGIESNPAKTPLANLNLKSEQSCFTNSTMKQPAYVLSEEQITKLVADSDKSESQATASHHDLRMLQLNCFACHERDTLGGVGRKRQQYFETVGHVDIGDEGRLPPSLTHVGKKLTPSWFARVLDGKGDIRPHMTIRMPIFSKALTRQLPKQIAIADEVNAASEKEVFGDLANLAQPGRQLLNTGCIQCHPLRGESLASVVGTDLNGVHNRVRPAWFKEFLRNPIDLKQRTRMPTFFPNGVSSNPDILAGDVDQQIAAIWAYLKENGKHPLPEKILEARSKSFELVPTDKPIVLRTFMGKAGMHAIAVGFPEKIHFAFDAETCQLVEAWKGRFLDAHGTWFDRFTPLAEPLGTNRIDFHNSLSYGNSKPGGGSTDVLQHFGKLIKKDFVGYQLDQAGIPTFRYKMGGYLIEERIVPAKSGELHRQFVIKSSAEETTVETSKVVFLFKLLTGKKIEKVDDKTFVNESGLTVKLPANSPLTPYVMHTPERPLENFCLSTIHSQPERIEFEVVYKW</sequence>
<evidence type="ECO:0000256" key="4">
    <source>
        <dbReference type="PROSITE-ProRule" id="PRU00433"/>
    </source>
</evidence>
<dbReference type="GO" id="GO:0020037">
    <property type="term" value="F:heme binding"/>
    <property type="evidence" value="ECO:0007669"/>
    <property type="project" value="InterPro"/>
</dbReference>
<dbReference type="GO" id="GO:0046872">
    <property type="term" value="F:metal ion binding"/>
    <property type="evidence" value="ECO:0007669"/>
    <property type="project" value="UniProtKB-KW"/>
</dbReference>
<organism evidence="7 8">
    <name type="scientific">Thalassoglobus polymorphus</name>
    <dbReference type="NCBI Taxonomy" id="2527994"/>
    <lineage>
        <taxon>Bacteria</taxon>
        <taxon>Pseudomonadati</taxon>
        <taxon>Planctomycetota</taxon>
        <taxon>Planctomycetia</taxon>
        <taxon>Planctomycetales</taxon>
        <taxon>Planctomycetaceae</taxon>
        <taxon>Thalassoglobus</taxon>
    </lineage>
</organism>
<feature type="domain" description="Cytochrome c" evidence="6">
    <location>
        <begin position="157"/>
        <end position="269"/>
    </location>
</feature>
<dbReference type="EMBL" id="CP036267">
    <property type="protein sequence ID" value="QDT32372.1"/>
    <property type="molecule type" value="Genomic_DNA"/>
</dbReference>
<evidence type="ECO:0000259" key="6">
    <source>
        <dbReference type="PROSITE" id="PS51007"/>
    </source>
</evidence>
<dbReference type="SUPFAM" id="SSF48695">
    <property type="entry name" value="Multiheme cytochromes"/>
    <property type="match status" value="1"/>
</dbReference>
<dbReference type="KEGG" id="tpol:Mal48_16170"/>
<keyword evidence="5" id="KW-0732">Signal</keyword>
<dbReference type="OrthoDB" id="9804649at2"/>
<dbReference type="Gene3D" id="1.10.760.10">
    <property type="entry name" value="Cytochrome c-like domain"/>
    <property type="match status" value="3"/>
</dbReference>
<dbReference type="AlphaFoldDB" id="A0A517QL54"/>
<reference evidence="7 8" key="1">
    <citation type="submission" date="2019-02" db="EMBL/GenBank/DDBJ databases">
        <title>Deep-cultivation of Planctomycetes and their phenomic and genomic characterization uncovers novel biology.</title>
        <authorList>
            <person name="Wiegand S."/>
            <person name="Jogler M."/>
            <person name="Boedeker C."/>
            <person name="Pinto D."/>
            <person name="Vollmers J."/>
            <person name="Rivas-Marin E."/>
            <person name="Kohn T."/>
            <person name="Peeters S.H."/>
            <person name="Heuer A."/>
            <person name="Rast P."/>
            <person name="Oberbeckmann S."/>
            <person name="Bunk B."/>
            <person name="Jeske O."/>
            <person name="Meyerdierks A."/>
            <person name="Storesund J.E."/>
            <person name="Kallscheuer N."/>
            <person name="Luecker S."/>
            <person name="Lage O.M."/>
            <person name="Pohl T."/>
            <person name="Merkel B.J."/>
            <person name="Hornburger P."/>
            <person name="Mueller R.-W."/>
            <person name="Bruemmer F."/>
            <person name="Labrenz M."/>
            <person name="Spormann A.M."/>
            <person name="Op den Camp H."/>
            <person name="Overmann J."/>
            <person name="Amann R."/>
            <person name="Jetten M.S.M."/>
            <person name="Mascher T."/>
            <person name="Medema M.H."/>
            <person name="Devos D.P."/>
            <person name="Kaster A.-K."/>
            <person name="Ovreas L."/>
            <person name="Rohde M."/>
            <person name="Galperin M.Y."/>
            <person name="Jogler C."/>
        </authorList>
    </citation>
    <scope>NUCLEOTIDE SEQUENCE [LARGE SCALE GENOMIC DNA]</scope>
    <source>
        <strain evidence="7 8">Mal48</strain>
    </source>
</reference>
<accession>A0A517QL54</accession>
<keyword evidence="2 4" id="KW-0479">Metal-binding</keyword>
<keyword evidence="1 4" id="KW-0349">Heme</keyword>
<gene>
    <name evidence="7" type="ORF">Mal48_16170</name>
</gene>
<protein>
    <submittedName>
        <fullName evidence="7">Cytochrome c</fullName>
    </submittedName>
</protein>